<dbReference type="Proteomes" id="UP000193083">
    <property type="component" value="Unassembled WGS sequence"/>
</dbReference>
<evidence type="ECO:0000313" key="2">
    <source>
        <dbReference type="Proteomes" id="UP000193083"/>
    </source>
</evidence>
<sequence length="56" mass="6864">MRFSIQLPNGKLKLRTEQHLRTLERDRKIPVFKFGRLYISWWKAGAERRHRTESQP</sequence>
<name>A0A1X7NRE9_9HYPH</name>
<evidence type="ECO:0000313" key="1">
    <source>
        <dbReference type="EMBL" id="SMH40591.1"/>
    </source>
</evidence>
<reference evidence="1 2" key="1">
    <citation type="submission" date="2017-04" db="EMBL/GenBank/DDBJ databases">
        <authorList>
            <person name="Afonso C.L."/>
            <person name="Miller P.J."/>
            <person name="Scott M.A."/>
            <person name="Spackman E."/>
            <person name="Goraichik I."/>
            <person name="Dimitrov K.M."/>
            <person name="Suarez D.L."/>
            <person name="Swayne D.E."/>
        </authorList>
    </citation>
    <scope>NUCLEOTIDE SEQUENCE [LARGE SCALE GENOMIC DNA]</scope>
    <source>
        <strain evidence="1 2">B5P</strain>
    </source>
</reference>
<protein>
    <submittedName>
        <fullName evidence="1">Uncharacterized protein</fullName>
    </submittedName>
</protein>
<accession>A0A1X7NRE9</accession>
<proteinExistence type="predicted"/>
<gene>
    <name evidence="1" type="ORF">SAMN02982922_2375</name>
</gene>
<dbReference type="EMBL" id="FXBL01000004">
    <property type="protein sequence ID" value="SMH40591.1"/>
    <property type="molecule type" value="Genomic_DNA"/>
</dbReference>
<organism evidence="1 2">
    <name type="scientific">Mesorhizobium australicum</name>
    <dbReference type="NCBI Taxonomy" id="536018"/>
    <lineage>
        <taxon>Bacteria</taxon>
        <taxon>Pseudomonadati</taxon>
        <taxon>Pseudomonadota</taxon>
        <taxon>Alphaproteobacteria</taxon>
        <taxon>Hyphomicrobiales</taxon>
        <taxon>Phyllobacteriaceae</taxon>
        <taxon>Mesorhizobium</taxon>
    </lineage>
</organism>
<dbReference type="AlphaFoldDB" id="A0A1X7NRE9"/>
<keyword evidence="2" id="KW-1185">Reference proteome</keyword>